<dbReference type="AlphaFoldDB" id="A0A2H4TKT5"/>
<reference evidence="2 3" key="1">
    <citation type="submission" date="2017-11" db="EMBL/GenBank/DDBJ databases">
        <title>Escherichia coli CV839-15 Genome sequencing and assembly.</title>
        <authorList>
            <person name="Li Z."/>
            <person name="Song N."/>
            <person name="Li W."/>
            <person name="Philip H.R."/>
            <person name="Bu Z."/>
            <person name="Siguo L."/>
        </authorList>
    </citation>
    <scope>NUCLEOTIDE SEQUENCE [LARGE SCALE GENOMIC DNA]</scope>
    <source>
        <strain evidence="2 3">CV839-15</strain>
        <plasmid evidence="3">Plasmid pcv839-15-p2</plasmid>
    </source>
</reference>
<gene>
    <name evidence="2" type="ORF">CV83915_2p0163</name>
</gene>
<accession>A0A2H4TKT5</accession>
<evidence type="ECO:0000313" key="2">
    <source>
        <dbReference type="EMBL" id="ATZ30166.1"/>
    </source>
</evidence>
<geneLocation type="plasmid" evidence="3">
    <name>pcv839-15-p2</name>
</geneLocation>
<evidence type="ECO:0000256" key="1">
    <source>
        <dbReference type="SAM" id="MobiDB-lite"/>
    </source>
</evidence>
<proteinExistence type="predicted"/>
<protein>
    <submittedName>
        <fullName evidence="2">Uncharacterized protein</fullName>
    </submittedName>
</protein>
<sequence>MIKLVQDKRDNTRSQACHYWMVRLHAEEKPPLERNHNKAASGLHAGNPAAAPDKK</sequence>
<organism evidence="2 3">
    <name type="scientific">Escherichia coli</name>
    <dbReference type="NCBI Taxonomy" id="562"/>
    <lineage>
        <taxon>Bacteria</taxon>
        <taxon>Pseudomonadati</taxon>
        <taxon>Pseudomonadota</taxon>
        <taxon>Gammaproteobacteria</taxon>
        <taxon>Enterobacterales</taxon>
        <taxon>Enterobacteriaceae</taxon>
        <taxon>Escherichia</taxon>
    </lineage>
</organism>
<feature type="region of interest" description="Disordered" evidence="1">
    <location>
        <begin position="30"/>
        <end position="55"/>
    </location>
</feature>
<keyword evidence="2" id="KW-0614">Plasmid</keyword>
<dbReference type="EMBL" id="CP024976">
    <property type="protein sequence ID" value="ATZ30166.1"/>
    <property type="molecule type" value="Genomic_DNA"/>
</dbReference>
<evidence type="ECO:0000313" key="3">
    <source>
        <dbReference type="Proteomes" id="UP000236551"/>
    </source>
</evidence>
<dbReference type="Proteomes" id="UP000236551">
    <property type="component" value="Plasmid pCV839-15-p2"/>
</dbReference>
<name>A0A2H4TKT5_ECOLX</name>